<dbReference type="EMBL" id="QROT01000003">
    <property type="protein sequence ID" value="RHL46347.1"/>
    <property type="molecule type" value="Genomic_DNA"/>
</dbReference>
<dbReference type="RefSeq" id="WP_005358518.1">
    <property type="nucleotide sequence ID" value="NZ_CABJDQ010000003.1"/>
</dbReference>
<dbReference type="GeneID" id="66466378"/>
<keyword evidence="1" id="KW-0472">Membrane</keyword>
<organism evidence="2 9">
    <name type="scientific">Eubacterium ventriosum</name>
    <dbReference type="NCBI Taxonomy" id="39496"/>
    <lineage>
        <taxon>Bacteria</taxon>
        <taxon>Bacillati</taxon>
        <taxon>Bacillota</taxon>
        <taxon>Clostridia</taxon>
        <taxon>Eubacteriales</taxon>
        <taxon>Eubacteriaceae</taxon>
        <taxon>Eubacterium</taxon>
    </lineage>
</organism>
<name>A0A413R9L2_9FIRM</name>
<evidence type="ECO:0000313" key="10">
    <source>
        <dbReference type="Proteomes" id="UP000285740"/>
    </source>
</evidence>
<dbReference type="AlphaFoldDB" id="A0A413R9L2"/>
<keyword evidence="1" id="KW-0812">Transmembrane</keyword>
<dbReference type="EMBL" id="QSFO01000011">
    <property type="protein sequence ID" value="RHA53260.1"/>
    <property type="molecule type" value="Genomic_DNA"/>
</dbReference>
<evidence type="ECO:0000313" key="11">
    <source>
        <dbReference type="Proteomes" id="UP000286186"/>
    </source>
</evidence>
<keyword evidence="9" id="KW-1185">Reference proteome</keyword>
<evidence type="ECO:0000313" key="5">
    <source>
        <dbReference type="EMBL" id="RHF88646.1"/>
    </source>
</evidence>
<keyword evidence="1" id="KW-1133">Transmembrane helix</keyword>
<reference evidence="7 8" key="1">
    <citation type="submission" date="2018-08" db="EMBL/GenBank/DDBJ databases">
        <title>A genome reference for cultivated species of the human gut microbiota.</title>
        <authorList>
            <person name="Zou Y."/>
            <person name="Xue W."/>
            <person name="Luo G."/>
        </authorList>
    </citation>
    <scope>NUCLEOTIDE SEQUENCE [LARGE SCALE GENOMIC DNA]</scope>
    <source>
        <strain evidence="6 7">AF37-4</strain>
        <strain evidence="5 11">AM23-22</strain>
        <strain evidence="4 10">AM42-30</strain>
        <strain evidence="3 8">AM43-2</strain>
        <strain evidence="2 9">AM44-11BH</strain>
    </source>
</reference>
<evidence type="ECO:0000313" key="8">
    <source>
        <dbReference type="Proteomes" id="UP000284598"/>
    </source>
</evidence>
<dbReference type="EMBL" id="QSFV01000015">
    <property type="protein sequence ID" value="RHA80737.1"/>
    <property type="molecule type" value="Genomic_DNA"/>
</dbReference>
<dbReference type="Proteomes" id="UP000284779">
    <property type="component" value="Unassembled WGS sequence"/>
</dbReference>
<sequence>MECKDFQKLINDFIFDKIEYSEDLKEFLNHAKTCKNCGEELELYYTIRRGLGDVKAPDGSEESVDATQELENIINFYDEYFEKQRKRKKAAIISVIIAMLMIIFVIVCLYLNTIGII</sequence>
<dbReference type="Proteomes" id="UP000284598">
    <property type="component" value="Unassembled WGS sequence"/>
</dbReference>
<dbReference type="Proteomes" id="UP000285740">
    <property type="component" value="Unassembled WGS sequence"/>
</dbReference>
<evidence type="ECO:0000313" key="7">
    <source>
        <dbReference type="Proteomes" id="UP000283314"/>
    </source>
</evidence>
<evidence type="ECO:0000313" key="9">
    <source>
        <dbReference type="Proteomes" id="UP000284779"/>
    </source>
</evidence>
<dbReference type="Proteomes" id="UP000283314">
    <property type="component" value="Unassembled WGS sequence"/>
</dbReference>
<evidence type="ECO:0000313" key="2">
    <source>
        <dbReference type="EMBL" id="RHA19090.1"/>
    </source>
</evidence>
<proteinExistence type="predicted"/>
<evidence type="ECO:0000313" key="3">
    <source>
        <dbReference type="EMBL" id="RHA53260.1"/>
    </source>
</evidence>
<dbReference type="Proteomes" id="UP000286186">
    <property type="component" value="Unassembled WGS sequence"/>
</dbReference>
<evidence type="ECO:0000256" key="1">
    <source>
        <dbReference type="SAM" id="Phobius"/>
    </source>
</evidence>
<evidence type="ECO:0000313" key="6">
    <source>
        <dbReference type="EMBL" id="RHL46347.1"/>
    </source>
</evidence>
<evidence type="ECO:0000313" key="4">
    <source>
        <dbReference type="EMBL" id="RHA80737.1"/>
    </source>
</evidence>
<gene>
    <name evidence="6" type="ORF">DW018_03915</name>
    <name evidence="5" type="ORF">DW652_07900</name>
    <name evidence="4" type="ORF">DW918_06050</name>
    <name evidence="3" type="ORF">DW929_09760</name>
    <name evidence="2" type="ORF">DW944_04980</name>
</gene>
<accession>A0A413R9L2</accession>
<comment type="caution">
    <text evidence="2">The sequence shown here is derived from an EMBL/GenBank/DDBJ whole genome shotgun (WGS) entry which is preliminary data.</text>
</comment>
<evidence type="ECO:0008006" key="12">
    <source>
        <dbReference type="Google" id="ProtNLM"/>
    </source>
</evidence>
<dbReference type="EMBL" id="QRHR01000006">
    <property type="protein sequence ID" value="RHF88646.1"/>
    <property type="molecule type" value="Genomic_DNA"/>
</dbReference>
<protein>
    <recommendedName>
        <fullName evidence="12">Zf-HC2 domain-containing protein</fullName>
    </recommendedName>
</protein>
<feature type="transmembrane region" description="Helical" evidence="1">
    <location>
        <begin position="90"/>
        <end position="112"/>
    </location>
</feature>
<dbReference type="EMBL" id="QSFD01000004">
    <property type="protein sequence ID" value="RHA19090.1"/>
    <property type="molecule type" value="Genomic_DNA"/>
</dbReference>